<feature type="non-terminal residue" evidence="4">
    <location>
        <position position="106"/>
    </location>
</feature>
<organism evidence="4 5">
    <name type="scientific">Trifolium medium</name>
    <dbReference type="NCBI Taxonomy" id="97028"/>
    <lineage>
        <taxon>Eukaryota</taxon>
        <taxon>Viridiplantae</taxon>
        <taxon>Streptophyta</taxon>
        <taxon>Embryophyta</taxon>
        <taxon>Tracheophyta</taxon>
        <taxon>Spermatophyta</taxon>
        <taxon>Magnoliopsida</taxon>
        <taxon>eudicotyledons</taxon>
        <taxon>Gunneridae</taxon>
        <taxon>Pentapetalae</taxon>
        <taxon>rosids</taxon>
        <taxon>fabids</taxon>
        <taxon>Fabales</taxon>
        <taxon>Fabaceae</taxon>
        <taxon>Papilionoideae</taxon>
        <taxon>50 kb inversion clade</taxon>
        <taxon>NPAAA clade</taxon>
        <taxon>Hologalegina</taxon>
        <taxon>IRL clade</taxon>
        <taxon>Trifolieae</taxon>
        <taxon>Trifolium</taxon>
    </lineage>
</organism>
<comment type="caution">
    <text evidence="4">The sequence shown here is derived from an EMBL/GenBank/DDBJ whole genome shotgun (WGS) entry which is preliminary data.</text>
</comment>
<name>A0A392PQG3_9FABA</name>
<evidence type="ECO:0000313" key="5">
    <source>
        <dbReference type="Proteomes" id="UP000265520"/>
    </source>
</evidence>
<dbReference type="AlphaFoldDB" id="A0A392PQG3"/>
<proteinExistence type="predicted"/>
<protein>
    <submittedName>
        <fullName evidence="4">WD repeat-containing protein 44-like</fullName>
    </submittedName>
</protein>
<dbReference type="InterPro" id="IPR040324">
    <property type="entry name" value="WDR44/Dgr2"/>
</dbReference>
<dbReference type="Proteomes" id="UP000265520">
    <property type="component" value="Unassembled WGS sequence"/>
</dbReference>
<sequence>MEKQEDVNVNMLFLVNGSPEPALLSPLADNHPERKRKGRSSVSRKSLSLDQFVVPENVFALTEKPICSFQGHLHDVLDLSWSKSQFTIHSYIALTDLEIDATTHMK</sequence>
<keyword evidence="1" id="KW-0853">WD repeat</keyword>
<evidence type="ECO:0000256" key="2">
    <source>
        <dbReference type="ARBA" id="ARBA00022737"/>
    </source>
</evidence>
<feature type="region of interest" description="Disordered" evidence="3">
    <location>
        <begin position="18"/>
        <end position="45"/>
    </location>
</feature>
<dbReference type="EMBL" id="LXQA010089199">
    <property type="protein sequence ID" value="MCI13680.1"/>
    <property type="molecule type" value="Genomic_DNA"/>
</dbReference>
<keyword evidence="5" id="KW-1185">Reference proteome</keyword>
<evidence type="ECO:0000256" key="3">
    <source>
        <dbReference type="SAM" id="MobiDB-lite"/>
    </source>
</evidence>
<evidence type="ECO:0000256" key="1">
    <source>
        <dbReference type="ARBA" id="ARBA00022574"/>
    </source>
</evidence>
<accession>A0A392PQG3</accession>
<reference evidence="4 5" key="1">
    <citation type="journal article" date="2018" name="Front. Plant Sci.">
        <title>Red Clover (Trifolium pratense) and Zigzag Clover (T. medium) - A Picture of Genomic Similarities and Differences.</title>
        <authorList>
            <person name="Dluhosova J."/>
            <person name="Istvanek J."/>
            <person name="Nedelnik J."/>
            <person name="Repkova J."/>
        </authorList>
    </citation>
    <scope>NUCLEOTIDE SEQUENCE [LARGE SCALE GENOMIC DNA]</scope>
    <source>
        <strain evidence="5">cv. 10/8</strain>
        <tissue evidence="4">Leaf</tissue>
    </source>
</reference>
<keyword evidence="2" id="KW-0677">Repeat</keyword>
<dbReference type="PANTHER" id="PTHR14221:SF67">
    <property type="entry name" value="WD REPEAT-CONTAINING PROTEIN 44-LIKE"/>
    <property type="match status" value="1"/>
</dbReference>
<evidence type="ECO:0000313" key="4">
    <source>
        <dbReference type="EMBL" id="MCI13680.1"/>
    </source>
</evidence>
<dbReference type="PANTHER" id="PTHR14221">
    <property type="entry name" value="WD REPEAT DOMAIN 44"/>
    <property type="match status" value="1"/>
</dbReference>